<evidence type="ECO:0000256" key="1">
    <source>
        <dbReference type="SAM" id="SignalP"/>
    </source>
</evidence>
<dbReference type="HOGENOM" id="CLU_1775227_0_0_9"/>
<name>E2ZAT9_9FIRM</name>
<proteinExistence type="predicted"/>
<dbReference type="RefSeq" id="WP_006941412.1">
    <property type="nucleotide sequence ID" value="NZ_GL538186.1"/>
</dbReference>
<organism evidence="2 3">
    <name type="scientific">Megasphaera micronuciformis F0359</name>
    <dbReference type="NCBI Taxonomy" id="706434"/>
    <lineage>
        <taxon>Bacteria</taxon>
        <taxon>Bacillati</taxon>
        <taxon>Bacillota</taxon>
        <taxon>Negativicutes</taxon>
        <taxon>Veillonellales</taxon>
        <taxon>Veillonellaceae</taxon>
        <taxon>Megasphaera</taxon>
    </lineage>
</organism>
<feature type="chain" id="PRO_5003166026" evidence="1">
    <location>
        <begin position="21"/>
        <end position="146"/>
    </location>
</feature>
<dbReference type="Proteomes" id="UP000003195">
    <property type="component" value="Unassembled WGS sequence"/>
</dbReference>
<evidence type="ECO:0000313" key="3">
    <source>
        <dbReference type="Proteomes" id="UP000003195"/>
    </source>
</evidence>
<dbReference type="STRING" id="706434.HMPREF9429_00557"/>
<protein>
    <submittedName>
        <fullName evidence="2">Uncharacterized protein</fullName>
    </submittedName>
</protein>
<gene>
    <name evidence="2" type="ORF">HMPREF9429_00557</name>
</gene>
<evidence type="ECO:0000313" key="2">
    <source>
        <dbReference type="EMBL" id="EFQ04621.1"/>
    </source>
</evidence>
<reference evidence="2 3" key="1">
    <citation type="submission" date="2010-08" db="EMBL/GenBank/DDBJ databases">
        <authorList>
            <person name="Weinstock G."/>
            <person name="Sodergren E."/>
            <person name="Clifton S."/>
            <person name="Fulton L."/>
            <person name="Fulton B."/>
            <person name="Courtney L."/>
            <person name="Fronick C."/>
            <person name="Harrison M."/>
            <person name="Strong C."/>
            <person name="Farmer C."/>
            <person name="Delahaunty K."/>
            <person name="Markovic C."/>
            <person name="Hall O."/>
            <person name="Minx P."/>
            <person name="Tomlinson C."/>
            <person name="Mitreva M."/>
            <person name="Hou S."/>
            <person name="Chen J."/>
            <person name="Wollam A."/>
            <person name="Pepin K.H."/>
            <person name="Johnson M."/>
            <person name="Bhonagiri V."/>
            <person name="Zhang X."/>
            <person name="Suruliraj S."/>
            <person name="Warren W."/>
            <person name="Chinwalla A."/>
            <person name="Mardis E.R."/>
            <person name="Wilson R.K."/>
        </authorList>
    </citation>
    <scope>NUCLEOTIDE SEQUENCE [LARGE SCALE GENOMIC DNA]</scope>
    <source>
        <strain evidence="2 3">F0359</strain>
    </source>
</reference>
<comment type="caution">
    <text evidence="2">The sequence shown here is derived from an EMBL/GenBank/DDBJ whole genome shotgun (WGS) entry which is preliminary data.</text>
</comment>
<accession>E2ZAT9</accession>
<feature type="signal peptide" evidence="1">
    <location>
        <begin position="1"/>
        <end position="20"/>
    </location>
</feature>
<sequence length="146" mass="17126">MKKLLLTILCVLICPLAVNAVNYVQISKNIDSAVFVDNDSISVIRYAPPYYVIQCDERIHSFTMGKWAQITSQYLYDYDNQIIKKRYVSMKARKEDSPWSNPIKYTRIDDVSKNQANWWIANYIFNKAYNMYFSPEVQAKYGAKHT</sequence>
<dbReference type="EMBL" id="AECS01000012">
    <property type="protein sequence ID" value="EFQ04621.1"/>
    <property type="molecule type" value="Genomic_DNA"/>
</dbReference>
<keyword evidence="3" id="KW-1185">Reference proteome</keyword>
<keyword evidence="1" id="KW-0732">Signal</keyword>
<dbReference type="AlphaFoldDB" id="E2ZAT9"/>
<dbReference type="OrthoDB" id="1628885at2"/>